<feature type="region of interest" description="Disordered" evidence="7">
    <location>
        <begin position="604"/>
        <end position="629"/>
    </location>
</feature>
<dbReference type="SUPFAM" id="SSF52058">
    <property type="entry name" value="L domain-like"/>
    <property type="match status" value="2"/>
</dbReference>
<dbReference type="SMART" id="SM00369">
    <property type="entry name" value="LRR_TYP"/>
    <property type="match status" value="6"/>
</dbReference>
<dbReference type="InterPro" id="IPR058192">
    <property type="entry name" value="WHD_ROQ1-like"/>
</dbReference>
<proteinExistence type="predicted"/>
<comment type="catalytic activity">
    <reaction evidence="6">
        <text>NAD(+) + H2O = ADP-D-ribose + nicotinamide + H(+)</text>
        <dbReference type="Rhea" id="RHEA:16301"/>
        <dbReference type="ChEBI" id="CHEBI:15377"/>
        <dbReference type="ChEBI" id="CHEBI:15378"/>
        <dbReference type="ChEBI" id="CHEBI:17154"/>
        <dbReference type="ChEBI" id="CHEBI:57540"/>
        <dbReference type="ChEBI" id="CHEBI:57967"/>
        <dbReference type="EC" id="3.2.2.6"/>
    </reaction>
    <physiologicalReaction direction="left-to-right" evidence="6">
        <dbReference type="Rhea" id="RHEA:16302"/>
    </physiologicalReaction>
</comment>
<dbReference type="PANTHER" id="PTHR11017:SF570">
    <property type="entry name" value="DISEASE RESISTANCE PROTEIN (TIR-NBS CLASS)-RELATED"/>
    <property type="match status" value="1"/>
</dbReference>
<evidence type="ECO:0000259" key="11">
    <source>
        <dbReference type="Pfam" id="PF23286"/>
    </source>
</evidence>
<dbReference type="Proteomes" id="UP000009183">
    <property type="component" value="Chromosome 18"/>
</dbReference>
<dbReference type="InterPro" id="IPR032675">
    <property type="entry name" value="LRR_dom_sf"/>
</dbReference>
<dbReference type="OrthoDB" id="2016095at2759"/>
<dbReference type="InterPro" id="IPR058546">
    <property type="entry name" value="RPS4B/Roq1-like_LRR"/>
</dbReference>
<dbReference type="InterPro" id="IPR027417">
    <property type="entry name" value="P-loop_NTPase"/>
</dbReference>
<dbReference type="Pfam" id="PF23282">
    <property type="entry name" value="WHD_ROQ1"/>
    <property type="match status" value="1"/>
</dbReference>
<keyword evidence="2" id="KW-0433">Leucine-rich repeat</keyword>
<dbReference type="PaxDb" id="29760-VIT_18s0075g00480.t01"/>
<dbReference type="Gene3D" id="3.40.50.300">
    <property type="entry name" value="P-loop containing nucleotide triphosphate hydrolases"/>
    <property type="match status" value="1"/>
</dbReference>
<evidence type="ECO:0000256" key="6">
    <source>
        <dbReference type="ARBA" id="ARBA00047304"/>
    </source>
</evidence>
<dbReference type="PRINTS" id="PR00364">
    <property type="entry name" value="DISEASERSIST"/>
</dbReference>
<evidence type="ECO:0000259" key="12">
    <source>
        <dbReference type="Pfam" id="PF23598"/>
    </source>
</evidence>
<dbReference type="Gene3D" id="1.10.8.430">
    <property type="entry name" value="Helical domain of apoptotic protease-activating factors"/>
    <property type="match status" value="1"/>
</dbReference>
<dbReference type="Gene3D" id="3.80.10.10">
    <property type="entry name" value="Ribonuclease Inhibitor"/>
    <property type="match status" value="3"/>
</dbReference>
<sequence length="1183" mass="135403">MMNTELNKVNVIGICGTGGIGKTTIAKAIYNEISYQYDGSSFLRNMRERSKGDILQLQKELLHGILKGKGFRISNVDEGVNMIKRCLNSKRVLVIFYDVDDLTQLEYLAEEKDWFDVKSTIIITSRDKQVLAHYGVHISYEVSKFNNKEAIELFSLWAFKQNLPKEAYKNLSYNMIEYADGLPLALKLLGASLFGKKISEWESALYKLKRIPHMEINKVLRISFDGLDDMDKKIFLDVACFFKEKDKYFVSRILGPHAEYGIATLNDKCLITISKNMIDMHDLIQQMGREIIRQECPEDLGRRSRVWDSDAYHVLTRNMGTRAIEGLFLDICKFDPIQFAKESFKQMDRLRLLKIHKGDEYDLISLKRFPEIKGNMRKLRELDLSGTAIKVLPSSLFEHLKALEILSFRMSSKLNKIPIDICCLSSLEVLDLSHCNIMEGGIPSDICHLSSLKELNLKSNDFRSIPATINQLSRLQVLNLSHCQNLQHIPELPSSLRLLDAHGSNPTSSRASFLPVHSLVNCFNSEIQDLNCSSRNEVWSENSVSTYGSKGICIVLPGSSGVPEWIMDDQGIATELPQNWNQNNEFLGFALCCVYVPLDDESEDVSENESDNRSEDESAHTSENEIDDKSKNDSVAELSEYVFTPSCRLKCSLKICGDNITLVDLPLYESSCFCYDQDNDSVSRQTWVIWYSKAAIQEWYPSDQWPYIVPLFEGFYNTFKKAFKVEECKVRLIYSQDLPPTTQTQDAHADVRRCSECQQEATCRWRGCFKDSDMKELPIIENPSELDGLCLRDCKTLKSLPSSICEFKSLTTLSCSGCSQLESFPEILEDMVVFQKLDLDGTAIKEIPSSIQRLRGLQYLNLAYCENLVNLPESICNLTSLRTLIVVSCPKLNKLPENLGRLQSLEYLYVKDLDSMNCQLPSLSGLCSLITLQLINCGLREIPSGIWHLSSLQHLSLRGNRFSSIPDGINQLYNLIVFDLSHCQMLQHIPELPSSLEYLDAHQCSSLEILSSPSTLLWSSLFKCFKSRIQEFEVNFKVQMFIPGSNGIPGWISHQKNGSKITMRLPRYWYENDDFLGFALCSLHVPLDIEEENRSFKCKLNFNNRAFLLVDDFWSKRNCERCLHGDESNQVWLIYYPKSKIPKKYHSNEYRTLNTSFSEYFGTEPVKVERCGFHFIYAQEDYG</sequence>
<dbReference type="EC" id="3.2.2.6" evidence="1"/>
<dbReference type="GO" id="GO:0043531">
    <property type="term" value="F:ADP binding"/>
    <property type="evidence" value="ECO:0007669"/>
    <property type="project" value="InterPro"/>
</dbReference>
<dbReference type="STRING" id="29760.D7SRK2"/>
<dbReference type="InterPro" id="IPR044974">
    <property type="entry name" value="Disease_R_plants"/>
</dbReference>
<dbReference type="InterPro" id="IPR001611">
    <property type="entry name" value="Leu-rich_rpt"/>
</dbReference>
<dbReference type="GO" id="GO:0051707">
    <property type="term" value="P:response to other organism"/>
    <property type="evidence" value="ECO:0007669"/>
    <property type="project" value="UniProtKB-ARBA"/>
</dbReference>
<organism evidence="13 14">
    <name type="scientific">Vitis vinifera</name>
    <name type="common">Grape</name>
    <dbReference type="NCBI Taxonomy" id="29760"/>
    <lineage>
        <taxon>Eukaryota</taxon>
        <taxon>Viridiplantae</taxon>
        <taxon>Streptophyta</taxon>
        <taxon>Embryophyta</taxon>
        <taxon>Tracheophyta</taxon>
        <taxon>Spermatophyta</taxon>
        <taxon>Magnoliopsida</taxon>
        <taxon>eudicotyledons</taxon>
        <taxon>Gunneridae</taxon>
        <taxon>Pentapetalae</taxon>
        <taxon>rosids</taxon>
        <taxon>Vitales</taxon>
        <taxon>Vitaceae</taxon>
        <taxon>Viteae</taxon>
        <taxon>Vitis</taxon>
    </lineage>
</organism>
<dbReference type="AlphaFoldDB" id="D7SRK2"/>
<dbReference type="InterPro" id="IPR003591">
    <property type="entry name" value="Leu-rich_rpt_typical-subtyp"/>
</dbReference>
<evidence type="ECO:0000256" key="4">
    <source>
        <dbReference type="ARBA" id="ARBA00022821"/>
    </source>
</evidence>
<evidence type="ECO:0000259" key="8">
    <source>
        <dbReference type="Pfam" id="PF00931"/>
    </source>
</evidence>
<evidence type="ECO:0000256" key="5">
    <source>
        <dbReference type="ARBA" id="ARBA00023027"/>
    </source>
</evidence>
<keyword evidence="5" id="KW-0520">NAD</keyword>
<dbReference type="InterPro" id="IPR002182">
    <property type="entry name" value="NB-ARC"/>
</dbReference>
<dbReference type="PANTHER" id="PTHR11017">
    <property type="entry name" value="LEUCINE-RICH REPEAT-CONTAINING PROTEIN"/>
    <property type="match status" value="1"/>
</dbReference>
<dbReference type="SUPFAM" id="SSF52540">
    <property type="entry name" value="P-loop containing nucleoside triphosphate hydrolases"/>
    <property type="match status" value="1"/>
</dbReference>
<feature type="compositionally biased region" description="Basic and acidic residues" evidence="7">
    <location>
        <begin position="610"/>
        <end position="629"/>
    </location>
</feature>
<dbReference type="Pfam" id="PF23598">
    <property type="entry name" value="LRR_14"/>
    <property type="match status" value="1"/>
</dbReference>
<feature type="domain" description="Disease resistance R13L4/SHOC-2-like LRR" evidence="12">
    <location>
        <begin position="408"/>
        <end position="566"/>
    </location>
</feature>
<feature type="domain" description="Disease resistance protein RPS4B/Roq1-like leucine-rich repeats" evidence="11">
    <location>
        <begin position="809"/>
        <end position="1024"/>
    </location>
</feature>
<feature type="domain" description="NB-ARC" evidence="8">
    <location>
        <begin position="7"/>
        <end position="162"/>
    </location>
</feature>
<dbReference type="GO" id="GO:0006952">
    <property type="term" value="P:defense response"/>
    <property type="evidence" value="ECO:0007669"/>
    <property type="project" value="UniProtKB-KW"/>
</dbReference>
<evidence type="ECO:0000313" key="13">
    <source>
        <dbReference type="EMBL" id="CBI18283.3"/>
    </source>
</evidence>
<reference evidence="14" key="1">
    <citation type="journal article" date="2007" name="Nature">
        <title>The grapevine genome sequence suggests ancestral hexaploidization in major angiosperm phyla.</title>
        <authorList>
            <consortium name="The French-Italian Public Consortium for Grapevine Genome Characterization."/>
            <person name="Jaillon O."/>
            <person name="Aury J.-M."/>
            <person name="Noel B."/>
            <person name="Policriti A."/>
            <person name="Clepet C."/>
            <person name="Casagrande A."/>
            <person name="Choisne N."/>
            <person name="Aubourg S."/>
            <person name="Vitulo N."/>
            <person name="Jubin C."/>
            <person name="Vezzi A."/>
            <person name="Legeai F."/>
            <person name="Hugueney P."/>
            <person name="Dasilva C."/>
            <person name="Horner D."/>
            <person name="Mica E."/>
            <person name="Jublot D."/>
            <person name="Poulain J."/>
            <person name="Bruyere C."/>
            <person name="Billault A."/>
            <person name="Segurens B."/>
            <person name="Gouyvenoux M."/>
            <person name="Ugarte E."/>
            <person name="Cattonaro F."/>
            <person name="Anthouard V."/>
            <person name="Vico V."/>
            <person name="Del Fabbro C."/>
            <person name="Alaux M."/>
            <person name="Di Gaspero G."/>
            <person name="Dumas V."/>
            <person name="Felice N."/>
            <person name="Paillard S."/>
            <person name="Juman I."/>
            <person name="Moroldo M."/>
            <person name="Scalabrin S."/>
            <person name="Canaguier A."/>
            <person name="Le Clainche I."/>
            <person name="Malacrida G."/>
            <person name="Durand E."/>
            <person name="Pesole G."/>
            <person name="Laucou V."/>
            <person name="Chatelet P."/>
            <person name="Merdinoglu D."/>
            <person name="Delledonne M."/>
            <person name="Pezzotti M."/>
            <person name="Lecharny A."/>
            <person name="Scarpelli C."/>
            <person name="Artiguenave F."/>
            <person name="Pe M.E."/>
            <person name="Valle G."/>
            <person name="Morgante M."/>
            <person name="Caboche M."/>
            <person name="Adam-Blondon A.-F."/>
            <person name="Weissenbach J."/>
            <person name="Quetier F."/>
            <person name="Wincker P."/>
        </authorList>
    </citation>
    <scope>NUCLEOTIDE SEQUENCE [LARGE SCALE GENOMIC DNA]</scope>
    <source>
        <strain evidence="14">cv. Pinot noir / PN40024</strain>
    </source>
</reference>
<dbReference type="InterPro" id="IPR055414">
    <property type="entry name" value="LRR_R13L4/SHOC2-like"/>
</dbReference>
<evidence type="ECO:0000256" key="2">
    <source>
        <dbReference type="ARBA" id="ARBA00022614"/>
    </source>
</evidence>
<dbReference type="OMA" id="GLRRCIN"/>
<dbReference type="Pfam" id="PF00931">
    <property type="entry name" value="NB-ARC"/>
    <property type="match status" value="1"/>
</dbReference>
<protein>
    <recommendedName>
        <fullName evidence="1">ADP-ribosyl cyclase/cyclic ADP-ribose hydrolase</fullName>
        <ecNumber evidence="1">3.2.2.6</ecNumber>
    </recommendedName>
</protein>
<feature type="domain" description="C-JID" evidence="9">
    <location>
        <begin position="1046"/>
        <end position="1180"/>
    </location>
</feature>
<gene>
    <name evidence="13" type="ordered locus">VIT_18s0075g00480</name>
</gene>
<dbReference type="HOGENOM" id="CLU_008011_0_0_1"/>
<dbReference type="Pfam" id="PF23286">
    <property type="entry name" value="LRR_13"/>
    <property type="match status" value="1"/>
</dbReference>
<dbReference type="InParanoid" id="D7SRK2"/>
<dbReference type="PROSITE" id="PS51450">
    <property type="entry name" value="LRR"/>
    <property type="match status" value="1"/>
</dbReference>
<evidence type="ECO:0000256" key="3">
    <source>
        <dbReference type="ARBA" id="ARBA00022737"/>
    </source>
</evidence>
<evidence type="ECO:0000259" key="10">
    <source>
        <dbReference type="Pfam" id="PF23282"/>
    </source>
</evidence>
<keyword evidence="14" id="KW-1185">Reference proteome</keyword>
<dbReference type="EMBL" id="FN594970">
    <property type="protein sequence ID" value="CBI18283.3"/>
    <property type="molecule type" value="Genomic_DNA"/>
</dbReference>
<evidence type="ECO:0000256" key="7">
    <source>
        <dbReference type="SAM" id="MobiDB-lite"/>
    </source>
</evidence>
<evidence type="ECO:0000256" key="1">
    <source>
        <dbReference type="ARBA" id="ARBA00011982"/>
    </source>
</evidence>
<keyword evidence="4" id="KW-0611">Plant defense</keyword>
<name>D7SRK2_VITVI</name>
<dbReference type="GO" id="GO:0061809">
    <property type="term" value="F:NAD+ nucleosidase activity, cyclic ADP-ribose generating"/>
    <property type="evidence" value="ECO:0007669"/>
    <property type="project" value="UniProtKB-EC"/>
</dbReference>
<dbReference type="Pfam" id="PF20160">
    <property type="entry name" value="C-JID"/>
    <property type="match status" value="1"/>
</dbReference>
<evidence type="ECO:0000259" key="9">
    <source>
        <dbReference type="Pfam" id="PF20160"/>
    </source>
</evidence>
<dbReference type="InterPro" id="IPR045344">
    <property type="entry name" value="C-JID"/>
</dbReference>
<evidence type="ECO:0000313" key="14">
    <source>
        <dbReference type="Proteomes" id="UP000009183"/>
    </source>
</evidence>
<keyword evidence="3" id="KW-0677">Repeat</keyword>
<dbReference type="InterPro" id="IPR042197">
    <property type="entry name" value="Apaf_helical"/>
</dbReference>
<feature type="domain" description="Disease resistance protein Roq1-like winged-helix" evidence="10">
    <location>
        <begin position="230"/>
        <end position="294"/>
    </location>
</feature>
<accession>D7SRK2</accession>